<dbReference type="PANTHER" id="PTHR12236:SF95">
    <property type="entry name" value="CUTICULAR PROTEIN 76BD, ISOFORM C-RELATED"/>
    <property type="match status" value="1"/>
</dbReference>
<name>A0A6J1SD41_FRAOC</name>
<dbReference type="GO" id="GO:0005615">
    <property type="term" value="C:extracellular space"/>
    <property type="evidence" value="ECO:0007669"/>
    <property type="project" value="TreeGrafter"/>
</dbReference>
<sequence>MLTLANIYLRKRYLSDGSPRGILSIPCTTAGALHGKSQPGTQQGTCTLVTAMAISLLVLSFTCLCIAGFNNAEDSNPDKYGATYQFKYHVHDQMTMDYKTHEEVGENGSVRGSYTVREPNGDLRVVSYTAGDTGGFQAMVRVKPTLKTEAENSTHLVGQKAGGDTPLKIQLSTEPNADSLQQRDQRHSMTEKIITTKKPDNSSTDRPITTNILQNLIANKNLTKKRETFDKAHQFQSFAITSEIRPSTNEYKYTAHHATELPSKQELIAAYVPLHVSSIQGTTHYGQYLTPVILHMVPARLPRKNIVKFSTDFQNKDSSSTFKDFTSKSRLCTADQVKSNTKLNQNSNG</sequence>
<dbReference type="PROSITE" id="PS51155">
    <property type="entry name" value="CHIT_BIND_RR_2"/>
    <property type="match status" value="1"/>
</dbReference>
<keyword evidence="3" id="KW-1185">Reference proteome</keyword>
<dbReference type="InterPro" id="IPR000618">
    <property type="entry name" value="Insect_cuticle"/>
</dbReference>
<dbReference type="InterPro" id="IPR031311">
    <property type="entry name" value="CHIT_BIND_RR_consensus"/>
</dbReference>
<evidence type="ECO:0000256" key="2">
    <source>
        <dbReference type="PROSITE-ProRule" id="PRU00497"/>
    </source>
</evidence>
<dbReference type="OrthoDB" id="7694057at2759"/>
<evidence type="ECO:0000256" key="1">
    <source>
        <dbReference type="ARBA" id="ARBA00022460"/>
    </source>
</evidence>
<protein>
    <submittedName>
        <fullName evidence="4">Uncharacterized protein LOC113206989</fullName>
    </submittedName>
</protein>
<dbReference type="Pfam" id="PF00379">
    <property type="entry name" value="Chitin_bind_4"/>
    <property type="match status" value="1"/>
</dbReference>
<dbReference type="InterPro" id="IPR051217">
    <property type="entry name" value="Insect_Cuticle_Struc_Prot"/>
</dbReference>
<gene>
    <name evidence="4" type="primary">LOC113206989</name>
</gene>
<accession>A0A6J1SD41</accession>
<dbReference type="GO" id="GO:0031012">
    <property type="term" value="C:extracellular matrix"/>
    <property type="evidence" value="ECO:0007669"/>
    <property type="project" value="TreeGrafter"/>
</dbReference>
<dbReference type="AlphaFoldDB" id="A0A6J1SD41"/>
<dbReference type="PROSITE" id="PS00233">
    <property type="entry name" value="CHIT_BIND_RR_1"/>
    <property type="match status" value="1"/>
</dbReference>
<dbReference type="GO" id="GO:0042302">
    <property type="term" value="F:structural constituent of cuticle"/>
    <property type="evidence" value="ECO:0007669"/>
    <property type="project" value="UniProtKB-UniRule"/>
</dbReference>
<dbReference type="Proteomes" id="UP000504606">
    <property type="component" value="Unplaced"/>
</dbReference>
<dbReference type="KEGG" id="foc:113206989"/>
<dbReference type="GeneID" id="113206989"/>
<evidence type="ECO:0000313" key="3">
    <source>
        <dbReference type="Proteomes" id="UP000504606"/>
    </source>
</evidence>
<keyword evidence="1 2" id="KW-0193">Cuticle</keyword>
<proteinExistence type="predicted"/>
<organism evidence="3 4">
    <name type="scientific">Frankliniella occidentalis</name>
    <name type="common">Western flower thrips</name>
    <name type="synonym">Euthrips occidentalis</name>
    <dbReference type="NCBI Taxonomy" id="133901"/>
    <lineage>
        <taxon>Eukaryota</taxon>
        <taxon>Metazoa</taxon>
        <taxon>Ecdysozoa</taxon>
        <taxon>Arthropoda</taxon>
        <taxon>Hexapoda</taxon>
        <taxon>Insecta</taxon>
        <taxon>Pterygota</taxon>
        <taxon>Neoptera</taxon>
        <taxon>Paraneoptera</taxon>
        <taxon>Thysanoptera</taxon>
        <taxon>Terebrantia</taxon>
        <taxon>Thripoidea</taxon>
        <taxon>Thripidae</taxon>
        <taxon>Frankliniella</taxon>
    </lineage>
</organism>
<dbReference type="PANTHER" id="PTHR12236">
    <property type="entry name" value="STRUCTURAL CONTITUENT OF CUTICLE"/>
    <property type="match status" value="1"/>
</dbReference>
<evidence type="ECO:0000313" key="4">
    <source>
        <dbReference type="RefSeq" id="XP_026279099.1"/>
    </source>
</evidence>
<dbReference type="RefSeq" id="XP_026279099.1">
    <property type="nucleotide sequence ID" value="XM_026423314.2"/>
</dbReference>
<reference evidence="4" key="1">
    <citation type="submission" date="2025-08" db="UniProtKB">
        <authorList>
            <consortium name="RefSeq"/>
        </authorList>
    </citation>
    <scope>IDENTIFICATION</scope>
    <source>
        <tissue evidence="4">Whole organism</tissue>
    </source>
</reference>